<accession>A0AAX6NDL2</accession>
<dbReference type="AlphaFoldDB" id="A0AAX6NDL2"/>
<reference evidence="1" key="2">
    <citation type="submission" date="2022-12" db="EMBL/GenBank/DDBJ databases">
        <authorList>
            <person name="Dechsakulwatana C."/>
            <person name="Rungsihiranrut A."/>
            <person name="Muangchinda C."/>
            <person name="Ningthoujam R."/>
            <person name="Klankeo P."/>
            <person name="Pinyakong O."/>
        </authorList>
    </citation>
    <scope>NUCLEOTIDE SEQUENCE</scope>
    <source>
        <strain evidence="1">TL01-2</strain>
    </source>
</reference>
<dbReference type="RefSeq" id="WP_316911094.1">
    <property type="nucleotide sequence ID" value="NZ_JAPTGD010000002.1"/>
</dbReference>
<organism evidence="1 2">
    <name type="scientific">Priestia aryabhattai</name>
    <name type="common">Bacillus aryabhattai</name>
    <dbReference type="NCBI Taxonomy" id="412384"/>
    <lineage>
        <taxon>Bacteria</taxon>
        <taxon>Bacillati</taxon>
        <taxon>Bacillota</taxon>
        <taxon>Bacilli</taxon>
        <taxon>Bacillales</taxon>
        <taxon>Bacillaceae</taxon>
        <taxon>Priestia</taxon>
    </lineage>
</organism>
<sequence>MCYPDKQTRLDFEQLYIFCIKKIEESTEDVWSFYIPNKYERNFVVQKIETFGYKVINSASRGHIYVEINRGEGSA</sequence>
<name>A0AAX6NDL2_PRIAR</name>
<reference evidence="1" key="1">
    <citation type="journal article" date="2022" name="J Environ Chem Eng">
        <title>Biodegradation of petroleum oil using a constructed nonpathogenic and heavy metal-tolerant bacterial consortium isolated from marine sponges.</title>
        <authorList>
            <person name="Dechsakulwatana C."/>
            <person name="Rungsihiranrut A."/>
            <person name="Muangchinda C."/>
            <person name="Ningthoujam R."/>
            <person name="Klankeo P."/>
            <person name="Pinyakong O."/>
        </authorList>
    </citation>
    <scope>NUCLEOTIDE SEQUENCE</scope>
    <source>
        <strain evidence="1">TL01-2</strain>
    </source>
</reference>
<evidence type="ECO:0000313" key="1">
    <source>
        <dbReference type="EMBL" id="MDU9693877.1"/>
    </source>
</evidence>
<comment type="caution">
    <text evidence="1">The sequence shown here is derived from an EMBL/GenBank/DDBJ whole genome shotgun (WGS) entry which is preliminary data.</text>
</comment>
<gene>
    <name evidence="1" type="ORF">O0Q50_22105</name>
</gene>
<proteinExistence type="predicted"/>
<evidence type="ECO:0000313" key="2">
    <source>
        <dbReference type="Proteomes" id="UP001269400"/>
    </source>
</evidence>
<protein>
    <submittedName>
        <fullName evidence="1">Uncharacterized protein</fullName>
    </submittedName>
</protein>
<dbReference type="Proteomes" id="UP001269400">
    <property type="component" value="Unassembled WGS sequence"/>
</dbReference>
<dbReference type="EMBL" id="JAPTGD010000002">
    <property type="protein sequence ID" value="MDU9693877.1"/>
    <property type="molecule type" value="Genomic_DNA"/>
</dbReference>